<dbReference type="EMBL" id="ABOX02000001">
    <property type="protein sequence ID" value="EEF63281.1"/>
    <property type="molecule type" value="Genomic_DNA"/>
</dbReference>
<comment type="caution">
    <text evidence="1">The sequence shown here is derived from an EMBL/GenBank/DDBJ whole genome shotgun (WGS) entry which is preliminary data.</text>
</comment>
<dbReference type="Gene3D" id="3.40.50.1000">
    <property type="entry name" value="HAD superfamily/HAD-like"/>
    <property type="match status" value="2"/>
</dbReference>
<dbReference type="STRING" id="320771.Cflav_PD5916"/>
<dbReference type="NCBIfam" id="TIGR01460">
    <property type="entry name" value="HAD-SF-IIA"/>
    <property type="match status" value="1"/>
</dbReference>
<proteinExistence type="predicted"/>
<dbReference type="Pfam" id="PF13344">
    <property type="entry name" value="Hydrolase_6"/>
    <property type="match status" value="1"/>
</dbReference>
<sequence length="305" mass="33285">MKTGYLIDMDGVIYRENQLIPGAVEFVQALVSTGTPFLFLTNNSAPTPEDLAVRLRHLGINGLAAKHFYTSALNTSDFLSETDPNCTVFVLGEGGILTALHERKIASDSIKPHYVVVGEGATTMDRLAKAHECIEKGARLLATNPDNWCPVSHDKTRPGAGATAAFLEASTGRRAYYLGKPNGYMFHRARRKLASLAMKEPDEVVMIGDTMETDIRGAFEAGIQSFLVLSGSTQLEHVGDHVYQPTRILQSVADLVDEVKTGKPGDRMDSPAFGHMDSHGVRSGVRHQTDIFALHKPRPRPAMTK</sequence>
<reference evidence="1 2" key="1">
    <citation type="journal article" date="2011" name="J. Bacteriol.">
        <title>Genome sequence of 'Pedosphaera parvula' Ellin514, an aerobic Verrucomicrobial isolate from pasture soil.</title>
        <authorList>
            <person name="Kant R."/>
            <person name="van Passel M.W."/>
            <person name="Sangwan P."/>
            <person name="Palva A."/>
            <person name="Lucas S."/>
            <person name="Copeland A."/>
            <person name="Lapidus A."/>
            <person name="Glavina Del Rio T."/>
            <person name="Dalin E."/>
            <person name="Tice H."/>
            <person name="Bruce D."/>
            <person name="Goodwin L."/>
            <person name="Pitluck S."/>
            <person name="Chertkov O."/>
            <person name="Larimer F.W."/>
            <person name="Land M.L."/>
            <person name="Hauser L."/>
            <person name="Brettin T.S."/>
            <person name="Detter J.C."/>
            <person name="Han S."/>
            <person name="de Vos W.M."/>
            <person name="Janssen P.H."/>
            <person name="Smidt H."/>
        </authorList>
    </citation>
    <scope>NUCLEOTIDE SEQUENCE [LARGE SCALE GENOMIC DNA]</scope>
    <source>
        <strain evidence="1 2">Ellin514</strain>
    </source>
</reference>
<organism evidence="1 2">
    <name type="scientific">Pedosphaera parvula (strain Ellin514)</name>
    <dbReference type="NCBI Taxonomy" id="320771"/>
    <lineage>
        <taxon>Bacteria</taxon>
        <taxon>Pseudomonadati</taxon>
        <taxon>Verrucomicrobiota</taxon>
        <taxon>Pedosphaerae</taxon>
        <taxon>Pedosphaerales</taxon>
        <taxon>Pedosphaeraceae</taxon>
        <taxon>Pedosphaera</taxon>
    </lineage>
</organism>
<name>B9X9N7_PEDPL</name>
<dbReference type="InterPro" id="IPR036412">
    <property type="entry name" value="HAD-like_sf"/>
</dbReference>
<dbReference type="Pfam" id="PF13242">
    <property type="entry name" value="Hydrolase_like"/>
    <property type="match status" value="1"/>
</dbReference>
<dbReference type="GO" id="GO:0016791">
    <property type="term" value="F:phosphatase activity"/>
    <property type="evidence" value="ECO:0007669"/>
    <property type="project" value="TreeGrafter"/>
</dbReference>
<dbReference type="PANTHER" id="PTHR19288:SF46">
    <property type="entry name" value="HALOACID DEHALOGENASE-LIKE HYDROLASE DOMAIN-CONTAINING PROTEIN 2"/>
    <property type="match status" value="1"/>
</dbReference>
<dbReference type="AlphaFoldDB" id="B9X9N7"/>
<dbReference type="OrthoDB" id="9810449at2"/>
<evidence type="ECO:0000313" key="2">
    <source>
        <dbReference type="Proteomes" id="UP000003688"/>
    </source>
</evidence>
<dbReference type="InterPro" id="IPR006357">
    <property type="entry name" value="HAD-SF_hydro_IIA"/>
</dbReference>
<accession>B9X9N7</accession>
<keyword evidence="2" id="KW-1185">Reference proteome</keyword>
<dbReference type="InterPro" id="IPR023214">
    <property type="entry name" value="HAD_sf"/>
</dbReference>
<dbReference type="PANTHER" id="PTHR19288">
    <property type="entry name" value="4-NITROPHENYLPHOSPHATASE-RELATED"/>
    <property type="match status" value="1"/>
</dbReference>
<dbReference type="SUPFAM" id="SSF56784">
    <property type="entry name" value="HAD-like"/>
    <property type="match status" value="1"/>
</dbReference>
<keyword evidence="1" id="KW-0378">Hydrolase</keyword>
<protein>
    <submittedName>
        <fullName evidence="1">HAD-superfamily hydrolase, subfamily IIA</fullName>
    </submittedName>
</protein>
<dbReference type="RefSeq" id="WP_007412588.1">
    <property type="nucleotide sequence ID" value="NZ_ABOX02000001.1"/>
</dbReference>
<evidence type="ECO:0000313" key="1">
    <source>
        <dbReference type="EMBL" id="EEF63281.1"/>
    </source>
</evidence>
<dbReference type="GO" id="GO:0005737">
    <property type="term" value="C:cytoplasm"/>
    <property type="evidence" value="ECO:0007669"/>
    <property type="project" value="TreeGrafter"/>
</dbReference>
<dbReference type="Proteomes" id="UP000003688">
    <property type="component" value="Unassembled WGS sequence"/>
</dbReference>
<gene>
    <name evidence="1" type="ORF">Cflav_PD5916</name>
</gene>